<dbReference type="SMART" id="SM00710">
    <property type="entry name" value="PbH1"/>
    <property type="match status" value="9"/>
</dbReference>
<feature type="signal peptide" evidence="1">
    <location>
        <begin position="1"/>
        <end position="35"/>
    </location>
</feature>
<dbReference type="InterPro" id="IPR012334">
    <property type="entry name" value="Pectin_lyas_fold"/>
</dbReference>
<dbReference type="InterPro" id="IPR011050">
    <property type="entry name" value="Pectin_lyase_fold/virulence"/>
</dbReference>
<protein>
    <submittedName>
        <fullName evidence="3">Right-handed parallel beta-helix repeat-containing protein</fullName>
    </submittedName>
</protein>
<evidence type="ECO:0000313" key="3">
    <source>
        <dbReference type="EMBL" id="MEZ3180938.1"/>
    </source>
</evidence>
<dbReference type="SUPFAM" id="SSF51126">
    <property type="entry name" value="Pectin lyase-like"/>
    <property type="match status" value="2"/>
</dbReference>
<gene>
    <name evidence="3" type="ORF">KYY02_20260</name>
</gene>
<comment type="caution">
    <text evidence="3">The sequence shown here is derived from an EMBL/GenBank/DDBJ whole genome shotgun (WGS) entry which is preliminary data.</text>
</comment>
<organism evidence="3 4">
    <name type="scientific">Streptomyces pimonensis</name>
    <dbReference type="NCBI Taxonomy" id="2860288"/>
    <lineage>
        <taxon>Bacteria</taxon>
        <taxon>Bacillati</taxon>
        <taxon>Actinomycetota</taxon>
        <taxon>Actinomycetes</taxon>
        <taxon>Kitasatosporales</taxon>
        <taxon>Streptomycetaceae</taxon>
        <taxon>Streptomyces</taxon>
    </lineage>
</organism>
<proteinExistence type="predicted"/>
<accession>A0ABV4J546</accession>
<evidence type="ECO:0000313" key="4">
    <source>
        <dbReference type="Proteomes" id="UP001567537"/>
    </source>
</evidence>
<feature type="domain" description="Right handed beta helix" evidence="2">
    <location>
        <begin position="297"/>
        <end position="463"/>
    </location>
</feature>
<dbReference type="Proteomes" id="UP001567537">
    <property type="component" value="Unassembled WGS sequence"/>
</dbReference>
<evidence type="ECO:0000256" key="1">
    <source>
        <dbReference type="SAM" id="SignalP"/>
    </source>
</evidence>
<dbReference type="EMBL" id="JAHWZY010000020">
    <property type="protein sequence ID" value="MEZ3180938.1"/>
    <property type="molecule type" value="Genomic_DNA"/>
</dbReference>
<reference evidence="3 4" key="1">
    <citation type="journal article" date="2021" name="Res Sq">
        <title>Streptomyces Pimoensis sp. nov., Isolated From the Taklimakan Desert in Xinjiang, China.</title>
        <authorList>
            <person name="Zhang P."/>
            <person name="Luo X."/>
            <person name="Luo X."/>
            <person name="Liu Z."/>
            <person name="Xia Z."/>
            <person name="Wan C."/>
            <person name="zhang L."/>
        </authorList>
    </citation>
    <scope>NUCLEOTIDE SEQUENCE [LARGE SCALE GENOMIC DNA]</scope>
    <source>
        <strain evidence="3 4">TRM75549</strain>
    </source>
</reference>
<dbReference type="RefSeq" id="WP_371239993.1">
    <property type="nucleotide sequence ID" value="NZ_JAHWZY010000020.1"/>
</dbReference>
<feature type="chain" id="PRO_5046357953" evidence="1">
    <location>
        <begin position="36"/>
        <end position="570"/>
    </location>
</feature>
<sequence length="570" mass="60167">MSSPRWAPPVARAVHRLGAVVTAVALTAGASVVLAAPASAAARTYYVNSCQGSGKDTASGTSSNHPWKSLDKVNSTTFKPGDRILFRKGCTWEGQLWPKGSGTASAPITIGSYAGADDSPLKPAIQGGGEVADAVRLHNQEYWEIRDLDVSNEAPATDTPGENLADLRGIHISGDNSETLDHFVVDGVDVHDVTGEDNWISGDPGSSTEPGINFGTGWDGSKRTGGIVFDTTVPDVTAPPGTATVLNDITVTDSTVVNTSFGGIIVKQYTGDGPGAVATGWGTRTSATDTRFTPHTDVTLSGNYISQAGTDYGCNGIYLTDVRDGQIDHNVVAHAGTSGIETYYSDRITIEHNEVYGTRRKAGGADHNAIDPDRGTTNVLVQYNYMHDNGDGILFCQFGFGSVTARYNIIVNSSRYAMYLHSNTRATAQIHNNTVYNDNGSKYLVYGYGSYLNGTYTLRNNAFHSTTDGAVLSNSDTITYDTNYYGGADLPVPAGETNAVSGDAKFADPDVSGPYGDAISGPRLSTALGYRPLARSVLIDNGLAIPDNGGVDYRGAALYDEEPDIGAVEY</sequence>
<name>A0ABV4J546_9ACTN</name>
<dbReference type="InterPro" id="IPR039448">
    <property type="entry name" value="Beta_helix"/>
</dbReference>
<dbReference type="Gene3D" id="2.160.20.10">
    <property type="entry name" value="Single-stranded right-handed beta-helix, Pectin lyase-like"/>
    <property type="match status" value="2"/>
</dbReference>
<dbReference type="InterPro" id="IPR006626">
    <property type="entry name" value="PbH1"/>
</dbReference>
<evidence type="ECO:0000259" key="2">
    <source>
        <dbReference type="Pfam" id="PF13229"/>
    </source>
</evidence>
<keyword evidence="1" id="KW-0732">Signal</keyword>
<dbReference type="Pfam" id="PF13229">
    <property type="entry name" value="Beta_helix"/>
    <property type="match status" value="1"/>
</dbReference>
<keyword evidence="4" id="KW-1185">Reference proteome</keyword>